<dbReference type="GeneID" id="29942564"/>
<proteinExistence type="predicted"/>
<accession>A0A2T3KHT0</accession>
<dbReference type="eggNOG" id="COG3168">
    <property type="taxonomic scope" value="Bacteria"/>
</dbReference>
<dbReference type="Gene3D" id="2.30.30.830">
    <property type="match status" value="1"/>
</dbReference>
<accession>A0A0B7J4A6</accession>
<dbReference type="PIRSF" id="PIRSF016481">
    <property type="entry name" value="Pilus_assembly_PilP"/>
    <property type="match status" value="1"/>
</dbReference>
<dbReference type="Proteomes" id="UP000241426">
    <property type="component" value="Unassembled WGS sequence"/>
</dbReference>
<dbReference type="PROSITE" id="PS51257">
    <property type="entry name" value="PROKAR_LIPOPROTEIN"/>
    <property type="match status" value="1"/>
</dbReference>
<name>A0A0B7J4A6_9GAMM</name>
<evidence type="ECO:0000313" key="1">
    <source>
        <dbReference type="EMBL" id="PSU98690.1"/>
    </source>
</evidence>
<organism evidence="1 2">
    <name type="scientific">Photobacterium kishitanii</name>
    <dbReference type="NCBI Taxonomy" id="318456"/>
    <lineage>
        <taxon>Bacteria</taxon>
        <taxon>Pseudomonadati</taxon>
        <taxon>Pseudomonadota</taxon>
        <taxon>Gammaproteobacteria</taxon>
        <taxon>Vibrionales</taxon>
        <taxon>Vibrionaceae</taxon>
        <taxon>Photobacterium</taxon>
    </lineage>
</organism>
<protein>
    <submittedName>
        <fullName evidence="1">Pilus assembly protein PilQ</fullName>
    </submittedName>
</protein>
<comment type="caution">
    <text evidence="1">The sequence shown here is derived from an EMBL/GenBank/DDBJ whole genome shotgun (WGS) entry which is preliminary data.</text>
</comment>
<dbReference type="InterPro" id="IPR007446">
    <property type="entry name" value="PilP"/>
</dbReference>
<sequence>MRTLLWLLPLGFVLMGCQANTDSVEQFIAKTHTNAKAKVKPLAAPYIFVAESFVMTSKRVPFLRPKPELLLAKQADSSCWQPPINPQPTALETFPLEQLAMKGVIGHQRQLWGLIYTPEGELVRIKPGQFVGLNRGKVIKVSNDVIEIEETLPDGKGCWLIRPAKLALVQH</sequence>
<dbReference type="EMBL" id="PYNF01000008">
    <property type="protein sequence ID" value="PSU98690.1"/>
    <property type="molecule type" value="Genomic_DNA"/>
</dbReference>
<reference evidence="1 2" key="1">
    <citation type="submission" date="2018-01" db="EMBL/GenBank/DDBJ databases">
        <title>Whole genome sequencing of Histamine producing bacteria.</title>
        <authorList>
            <person name="Butler K."/>
        </authorList>
    </citation>
    <scope>NUCLEOTIDE SEQUENCE [LARGE SCALE GENOMIC DNA]</scope>
    <source>
        <strain evidence="1 2">FS-7.2</strain>
    </source>
</reference>
<evidence type="ECO:0000313" key="2">
    <source>
        <dbReference type="Proteomes" id="UP000241426"/>
    </source>
</evidence>
<gene>
    <name evidence="1" type="ORF">C9J27_11430</name>
</gene>
<dbReference type="RefSeq" id="WP_036789487.1">
    <property type="nucleotide sequence ID" value="NZ_LN794352.1"/>
</dbReference>
<dbReference type="AlphaFoldDB" id="A0A0B7J4A6"/>
<dbReference type="Pfam" id="PF04351">
    <property type="entry name" value="PilP"/>
    <property type="match status" value="1"/>
</dbReference>